<dbReference type="AlphaFoldDB" id="A0A7C5DBV9"/>
<sequence length="142" mass="14854">MIKKVSIQLALLMALAIPVFMTGCHGAHEGSAPHKEVQNGKTVPASAVVSVRVVNGGGVEYIVVPQTALFRQGALTGVLAVNADGRVEARWISTGHTVGSEVIVLAGLERDSQIVGSYDPELEGGVFVKQNQAAAEEVQSHE</sequence>
<dbReference type="EMBL" id="DRSK01000133">
    <property type="protein sequence ID" value="HHE07729.1"/>
    <property type="molecule type" value="Genomic_DNA"/>
</dbReference>
<reference evidence="3" key="1">
    <citation type="journal article" date="2020" name="mSystems">
        <title>Genome- and Community-Level Interaction Insights into Carbon Utilization and Element Cycling Functions of Hydrothermarchaeota in Hydrothermal Sediment.</title>
        <authorList>
            <person name="Zhou Z."/>
            <person name="Liu Y."/>
            <person name="Xu W."/>
            <person name="Pan J."/>
            <person name="Luo Z.H."/>
            <person name="Li M."/>
        </authorList>
    </citation>
    <scope>NUCLEOTIDE SEQUENCE [LARGE SCALE GENOMIC DNA]</scope>
    <source>
        <strain evidence="3">HyVt-628</strain>
    </source>
</reference>
<proteinExistence type="predicted"/>
<dbReference type="Pfam" id="PF25967">
    <property type="entry name" value="RND-MFP_C"/>
    <property type="match status" value="1"/>
</dbReference>
<protein>
    <recommendedName>
        <fullName evidence="2">Multidrug resistance protein MdtA-like C-terminal permuted SH3 domain-containing protein</fullName>
    </recommendedName>
</protein>
<organism evidence="3">
    <name type="scientific">Chlorobaculum parvum</name>
    <dbReference type="NCBI Taxonomy" id="274539"/>
    <lineage>
        <taxon>Bacteria</taxon>
        <taxon>Pseudomonadati</taxon>
        <taxon>Chlorobiota</taxon>
        <taxon>Chlorobiia</taxon>
        <taxon>Chlorobiales</taxon>
        <taxon>Chlorobiaceae</taxon>
        <taxon>Chlorobaculum</taxon>
    </lineage>
</organism>
<dbReference type="Gene3D" id="2.40.420.20">
    <property type="match status" value="1"/>
</dbReference>
<feature type="chain" id="PRO_5028481970" description="Multidrug resistance protein MdtA-like C-terminal permuted SH3 domain-containing protein" evidence="1">
    <location>
        <begin position="22"/>
        <end position="142"/>
    </location>
</feature>
<evidence type="ECO:0000256" key="1">
    <source>
        <dbReference type="SAM" id="SignalP"/>
    </source>
</evidence>
<gene>
    <name evidence="3" type="ORF">ENL01_02275</name>
</gene>
<accession>A0A7C5DBV9</accession>
<feature type="domain" description="Multidrug resistance protein MdtA-like C-terminal permuted SH3" evidence="2">
    <location>
        <begin position="62"/>
        <end position="115"/>
    </location>
</feature>
<evidence type="ECO:0000313" key="3">
    <source>
        <dbReference type="EMBL" id="HHE07729.1"/>
    </source>
</evidence>
<feature type="signal peptide" evidence="1">
    <location>
        <begin position="1"/>
        <end position="21"/>
    </location>
</feature>
<dbReference type="Proteomes" id="UP000886059">
    <property type="component" value="Unassembled WGS sequence"/>
</dbReference>
<evidence type="ECO:0000259" key="2">
    <source>
        <dbReference type="Pfam" id="PF25967"/>
    </source>
</evidence>
<keyword evidence="1" id="KW-0732">Signal</keyword>
<dbReference type="PROSITE" id="PS51257">
    <property type="entry name" value="PROKAR_LIPOPROTEIN"/>
    <property type="match status" value="1"/>
</dbReference>
<name>A0A7C5DBV9_9CHLB</name>
<dbReference type="InterPro" id="IPR058627">
    <property type="entry name" value="MdtA-like_C"/>
</dbReference>
<comment type="caution">
    <text evidence="3">The sequence shown here is derived from an EMBL/GenBank/DDBJ whole genome shotgun (WGS) entry which is preliminary data.</text>
</comment>